<keyword evidence="10" id="KW-1185">Reference proteome</keyword>
<dbReference type="Proteomes" id="UP000284742">
    <property type="component" value="Unassembled WGS sequence"/>
</dbReference>
<name>A0A3E4LES2_9FIRM</name>
<evidence type="ECO:0000313" key="15">
    <source>
        <dbReference type="Proteomes" id="UP000285642"/>
    </source>
</evidence>
<evidence type="ECO:0000313" key="13">
    <source>
        <dbReference type="Proteomes" id="UP000284152"/>
    </source>
</evidence>
<evidence type="ECO:0000313" key="10">
    <source>
        <dbReference type="Proteomes" id="UP000261055"/>
    </source>
</evidence>
<dbReference type="Proteomes" id="UP000283325">
    <property type="component" value="Unassembled WGS sequence"/>
</dbReference>
<evidence type="ECO:0000313" key="4">
    <source>
        <dbReference type="EMBL" id="RGO49765.1"/>
    </source>
</evidence>
<feature type="region of interest" description="Disordered" evidence="2">
    <location>
        <begin position="27"/>
        <end position="52"/>
    </location>
</feature>
<gene>
    <name evidence="8" type="ORF">DW054_08370</name>
    <name evidence="7" type="ORF">DW860_03035</name>
    <name evidence="6" type="ORF">DW924_06505</name>
    <name evidence="5" type="ORF">DWX53_07850</name>
    <name evidence="9" type="ORF">DWZ98_01450</name>
    <name evidence="4" type="ORF">DXB12_09805</name>
</gene>
<dbReference type="Proteomes" id="UP000284152">
    <property type="component" value="Unassembled WGS sequence"/>
</dbReference>
<evidence type="ECO:0000256" key="1">
    <source>
        <dbReference type="SAM" id="Coils"/>
    </source>
</evidence>
<evidence type="ECO:0000313" key="8">
    <source>
        <dbReference type="EMBL" id="RHK63349.1"/>
    </source>
</evidence>
<evidence type="ECO:0000313" key="11">
    <source>
        <dbReference type="Proteomes" id="UP000283325"/>
    </source>
</evidence>
<dbReference type="EMBL" id="QSVQ01000011">
    <property type="protein sequence ID" value="RGO49765.1"/>
    <property type="molecule type" value="Genomic_DNA"/>
</dbReference>
<evidence type="ECO:0000313" key="9">
    <source>
        <dbReference type="EMBL" id="RHL90812.1"/>
    </source>
</evidence>
<evidence type="ECO:0000313" key="12">
    <source>
        <dbReference type="Proteomes" id="UP000283630"/>
    </source>
</evidence>
<dbReference type="Proteomes" id="UP000283630">
    <property type="component" value="Unassembled WGS sequence"/>
</dbReference>
<sequence>MAAGRTVHTQKNRVNRQGQYVYGNVVTKPSYEPQRRTSAPKRKKNVSRRVSQNRKKALAMNRAYVTFLAVAAIFALILCVNYVQMQSRITSHSKEVSSLQKELADLKEQNNTKYNSVMDSVNLDEIREKAMNELGMVYATSDQVIEYDSPSGDYVKQYEGIPEDGVLAQSDKNAK</sequence>
<evidence type="ECO:0000313" key="14">
    <source>
        <dbReference type="Proteomes" id="UP000284742"/>
    </source>
</evidence>
<dbReference type="AlphaFoldDB" id="A0A3E4LES2"/>
<dbReference type="EMBL" id="QSFS01000005">
    <property type="protein sequence ID" value="RHA71140.1"/>
    <property type="molecule type" value="Genomic_DNA"/>
</dbReference>
<protein>
    <recommendedName>
        <fullName evidence="16">Cell division protein FtsL</fullName>
    </recommendedName>
</protein>
<keyword evidence="3" id="KW-0812">Transmembrane</keyword>
<evidence type="ECO:0008006" key="16">
    <source>
        <dbReference type="Google" id="ProtNLM"/>
    </source>
</evidence>
<dbReference type="EMBL" id="QRWH01000005">
    <property type="protein sequence ID" value="RGT09583.1"/>
    <property type="molecule type" value="Genomic_DNA"/>
</dbReference>
<evidence type="ECO:0000313" key="7">
    <source>
        <dbReference type="EMBL" id="RHC11026.1"/>
    </source>
</evidence>
<dbReference type="EMBL" id="QSHK01000001">
    <property type="protein sequence ID" value="RHC11026.1"/>
    <property type="molecule type" value="Genomic_DNA"/>
</dbReference>
<dbReference type="EMBL" id="QRNS01000011">
    <property type="protein sequence ID" value="RHK63349.1"/>
    <property type="molecule type" value="Genomic_DNA"/>
</dbReference>
<feature type="compositionally biased region" description="Basic residues" evidence="2">
    <location>
        <begin position="38"/>
        <end position="52"/>
    </location>
</feature>
<dbReference type="RefSeq" id="WP_117613645.1">
    <property type="nucleotide sequence ID" value="NZ_AP031430.1"/>
</dbReference>
<evidence type="ECO:0000256" key="2">
    <source>
        <dbReference type="SAM" id="MobiDB-lite"/>
    </source>
</evidence>
<proteinExistence type="predicted"/>
<keyword evidence="3" id="KW-0472">Membrane</keyword>
<evidence type="ECO:0000313" key="6">
    <source>
        <dbReference type="EMBL" id="RHA71140.1"/>
    </source>
</evidence>
<keyword evidence="3" id="KW-1133">Transmembrane helix</keyword>
<evidence type="ECO:0000256" key="3">
    <source>
        <dbReference type="SAM" id="Phobius"/>
    </source>
</evidence>
<accession>A0A3E4LES2</accession>
<dbReference type="Proteomes" id="UP000261055">
    <property type="component" value="Unassembled WGS sequence"/>
</dbReference>
<feature type="transmembrane region" description="Helical" evidence="3">
    <location>
        <begin position="63"/>
        <end position="83"/>
    </location>
</feature>
<dbReference type="Proteomes" id="UP000285642">
    <property type="component" value="Unassembled WGS sequence"/>
</dbReference>
<keyword evidence="1" id="KW-0175">Coiled coil</keyword>
<comment type="caution">
    <text evidence="7">The sequence shown here is derived from an EMBL/GenBank/DDBJ whole genome shotgun (WGS) entry which is preliminary data.</text>
</comment>
<organism evidence="7 14">
    <name type="scientific">Dorea formicigenerans</name>
    <dbReference type="NCBI Taxonomy" id="39486"/>
    <lineage>
        <taxon>Bacteria</taxon>
        <taxon>Bacillati</taxon>
        <taxon>Bacillota</taxon>
        <taxon>Clostridia</taxon>
        <taxon>Lachnospirales</taxon>
        <taxon>Lachnospiraceae</taxon>
        <taxon>Dorea</taxon>
    </lineage>
</organism>
<reference evidence="10 11" key="1">
    <citation type="submission" date="2018-08" db="EMBL/GenBank/DDBJ databases">
        <title>A genome reference for cultivated species of the human gut microbiota.</title>
        <authorList>
            <person name="Zou Y."/>
            <person name="Xue W."/>
            <person name="Luo G."/>
        </authorList>
    </citation>
    <scope>NUCLEOTIDE SEQUENCE [LARGE SCALE GENOMIC DNA]</scope>
    <source>
        <strain evidence="5 12">AF19-4AC</strain>
        <strain evidence="9 11">AF36-1BH</strain>
        <strain evidence="8 13">AF42-21</strain>
        <strain evidence="7 14">AM37-5</strain>
        <strain evidence="6 15">AM42-8</strain>
        <strain evidence="4 10">OM02-12</strain>
    </source>
</reference>
<feature type="coiled-coil region" evidence="1">
    <location>
        <begin position="89"/>
        <end position="116"/>
    </location>
</feature>
<evidence type="ECO:0000313" key="5">
    <source>
        <dbReference type="EMBL" id="RGT09583.1"/>
    </source>
</evidence>
<dbReference type="EMBL" id="QRPD01000001">
    <property type="protein sequence ID" value="RHL90812.1"/>
    <property type="molecule type" value="Genomic_DNA"/>
</dbReference>